<dbReference type="EMBL" id="FOVG01000004">
    <property type="protein sequence ID" value="SFO30579.1"/>
    <property type="molecule type" value="Genomic_DNA"/>
</dbReference>
<organism evidence="1 2">
    <name type="scientific">Candidatus Pantoea varia</name>
    <dbReference type="NCBI Taxonomy" id="1881036"/>
    <lineage>
        <taxon>Bacteria</taxon>
        <taxon>Pseudomonadati</taxon>
        <taxon>Pseudomonadota</taxon>
        <taxon>Gammaproteobacteria</taxon>
        <taxon>Enterobacterales</taxon>
        <taxon>Erwiniaceae</taxon>
        <taxon>Pantoea</taxon>
    </lineage>
</organism>
<gene>
    <name evidence="1" type="ORF">SAMN05428971_3552</name>
</gene>
<evidence type="ECO:0000313" key="1">
    <source>
        <dbReference type="EMBL" id="SFO30579.1"/>
    </source>
</evidence>
<protein>
    <submittedName>
        <fullName evidence="1">Uncharacterized protein</fullName>
    </submittedName>
</protein>
<dbReference type="AlphaFoldDB" id="A0A1I5G3W1"/>
<evidence type="ECO:0000313" key="2">
    <source>
        <dbReference type="Proteomes" id="UP000198968"/>
    </source>
</evidence>
<dbReference type="Proteomes" id="UP000198968">
    <property type="component" value="Unassembled WGS sequence"/>
</dbReference>
<reference evidence="2" key="1">
    <citation type="submission" date="2016-10" db="EMBL/GenBank/DDBJ databases">
        <authorList>
            <person name="Varghese N."/>
            <person name="Submissions S."/>
        </authorList>
    </citation>
    <scope>NUCLEOTIDE SEQUENCE [LARGE SCALE GENOMIC DNA]</scope>
    <source>
        <strain evidence="2">OV426</strain>
    </source>
</reference>
<keyword evidence="2" id="KW-1185">Reference proteome</keyword>
<accession>A0A1I5G3W1</accession>
<proteinExistence type="predicted"/>
<name>A0A1I5G3W1_9GAMM</name>
<sequence length="50" mass="5695">MRPILILYHRLPGNKVRVISTMIVRAFMGLLVQPSQTQAKYPQSDDVAKI</sequence>